<organism evidence="3 4">
    <name type="scientific">Gymnopus androsaceus JB14</name>
    <dbReference type="NCBI Taxonomy" id="1447944"/>
    <lineage>
        <taxon>Eukaryota</taxon>
        <taxon>Fungi</taxon>
        <taxon>Dikarya</taxon>
        <taxon>Basidiomycota</taxon>
        <taxon>Agaricomycotina</taxon>
        <taxon>Agaricomycetes</taxon>
        <taxon>Agaricomycetidae</taxon>
        <taxon>Agaricales</taxon>
        <taxon>Marasmiineae</taxon>
        <taxon>Omphalotaceae</taxon>
        <taxon>Gymnopus</taxon>
    </lineage>
</organism>
<dbReference type="Proteomes" id="UP000799118">
    <property type="component" value="Unassembled WGS sequence"/>
</dbReference>
<evidence type="ECO:0000313" key="4">
    <source>
        <dbReference type="Proteomes" id="UP000799118"/>
    </source>
</evidence>
<dbReference type="EMBL" id="ML769424">
    <property type="protein sequence ID" value="KAE9403558.1"/>
    <property type="molecule type" value="Genomic_DNA"/>
</dbReference>
<proteinExistence type="predicted"/>
<feature type="signal peptide" evidence="2">
    <location>
        <begin position="1"/>
        <end position="21"/>
    </location>
</feature>
<evidence type="ECO:0000256" key="1">
    <source>
        <dbReference type="SAM" id="MobiDB-lite"/>
    </source>
</evidence>
<keyword evidence="2" id="KW-0732">Signal</keyword>
<reference evidence="3" key="1">
    <citation type="journal article" date="2019" name="Environ. Microbiol.">
        <title>Fungal ecological strategies reflected in gene transcription - a case study of two litter decomposers.</title>
        <authorList>
            <person name="Barbi F."/>
            <person name="Kohler A."/>
            <person name="Barry K."/>
            <person name="Baskaran P."/>
            <person name="Daum C."/>
            <person name="Fauchery L."/>
            <person name="Ihrmark K."/>
            <person name="Kuo A."/>
            <person name="LaButti K."/>
            <person name="Lipzen A."/>
            <person name="Morin E."/>
            <person name="Grigoriev I.V."/>
            <person name="Henrissat B."/>
            <person name="Lindahl B."/>
            <person name="Martin F."/>
        </authorList>
    </citation>
    <scope>NUCLEOTIDE SEQUENCE</scope>
    <source>
        <strain evidence="3">JB14</strain>
    </source>
</reference>
<name>A0A6A4I2A6_9AGAR</name>
<evidence type="ECO:0000313" key="3">
    <source>
        <dbReference type="EMBL" id="KAE9403558.1"/>
    </source>
</evidence>
<accession>A0A6A4I2A6</accession>
<dbReference type="OrthoDB" id="2576580at2759"/>
<sequence>MLARFPFTLAAAAAFFTVASAQLQVLSPGGDGEWWVANSENLITWNCKESQEQTFTILVANPNMASALAIIAQQPNYVCSLLVTANQDGGLPAGDGYTVQFANPMNNTDVYAESSAFEIKSSGSAYPSTTVSESPSSTSSSSGSASASSSSKSNDGVSLKSSMGYATAFFGAIAGVFML</sequence>
<gene>
    <name evidence="3" type="ORF">BT96DRAFT_486813</name>
</gene>
<feature type="compositionally biased region" description="Low complexity" evidence="1">
    <location>
        <begin position="127"/>
        <end position="157"/>
    </location>
</feature>
<keyword evidence="4" id="KW-1185">Reference proteome</keyword>
<feature type="chain" id="PRO_5025492386" evidence="2">
    <location>
        <begin position="22"/>
        <end position="179"/>
    </location>
</feature>
<dbReference type="AlphaFoldDB" id="A0A6A4I2A6"/>
<evidence type="ECO:0000256" key="2">
    <source>
        <dbReference type="SAM" id="SignalP"/>
    </source>
</evidence>
<feature type="region of interest" description="Disordered" evidence="1">
    <location>
        <begin position="124"/>
        <end position="157"/>
    </location>
</feature>
<protein>
    <submittedName>
        <fullName evidence="3">Uncharacterized protein</fullName>
    </submittedName>
</protein>